<evidence type="ECO:0000313" key="1">
    <source>
        <dbReference type="EMBL" id="CAH9094363.1"/>
    </source>
</evidence>
<proteinExistence type="predicted"/>
<dbReference type="Proteomes" id="UP001152484">
    <property type="component" value="Unassembled WGS sequence"/>
</dbReference>
<accession>A0A9P1EC27</accession>
<gene>
    <name evidence="1" type="ORF">CEURO_LOCUS12710</name>
</gene>
<keyword evidence="2" id="KW-1185">Reference proteome</keyword>
<dbReference type="AlphaFoldDB" id="A0A9P1EC27"/>
<feature type="non-terminal residue" evidence="1">
    <location>
        <position position="1"/>
    </location>
</feature>
<reference evidence="1" key="1">
    <citation type="submission" date="2022-07" db="EMBL/GenBank/DDBJ databases">
        <authorList>
            <person name="Macas J."/>
            <person name="Novak P."/>
            <person name="Neumann P."/>
        </authorList>
    </citation>
    <scope>NUCLEOTIDE SEQUENCE</scope>
</reference>
<organism evidence="1 2">
    <name type="scientific">Cuscuta europaea</name>
    <name type="common">European dodder</name>
    <dbReference type="NCBI Taxonomy" id="41803"/>
    <lineage>
        <taxon>Eukaryota</taxon>
        <taxon>Viridiplantae</taxon>
        <taxon>Streptophyta</taxon>
        <taxon>Embryophyta</taxon>
        <taxon>Tracheophyta</taxon>
        <taxon>Spermatophyta</taxon>
        <taxon>Magnoliopsida</taxon>
        <taxon>eudicotyledons</taxon>
        <taxon>Gunneridae</taxon>
        <taxon>Pentapetalae</taxon>
        <taxon>asterids</taxon>
        <taxon>lamiids</taxon>
        <taxon>Solanales</taxon>
        <taxon>Convolvulaceae</taxon>
        <taxon>Cuscuteae</taxon>
        <taxon>Cuscuta</taxon>
        <taxon>Cuscuta subgen. Cuscuta</taxon>
    </lineage>
</organism>
<name>A0A9P1EC27_CUSEU</name>
<protein>
    <submittedName>
        <fullName evidence="1">Uncharacterized protein</fullName>
    </submittedName>
</protein>
<evidence type="ECO:0000313" key="2">
    <source>
        <dbReference type="Proteomes" id="UP001152484"/>
    </source>
</evidence>
<comment type="caution">
    <text evidence="1">The sequence shown here is derived from an EMBL/GenBank/DDBJ whole genome shotgun (WGS) entry which is preliminary data.</text>
</comment>
<dbReference type="EMBL" id="CAMAPE010000031">
    <property type="protein sequence ID" value="CAH9094363.1"/>
    <property type="molecule type" value="Genomic_DNA"/>
</dbReference>
<sequence length="79" mass="8621">MSLFFFVQKDSLGSEGAFLEESLHKDRKTIPLSYGPNSEGRTARILSITTAERTFGNLVADNKVSVDDSDHESEASRGG</sequence>